<keyword evidence="1" id="KW-0479">Metal-binding</keyword>
<sequence>MKIHQFEDVNLSHYSYALVSEGEMIVIDPARDPKPYFAFAEENQARIVGVIETHPHADFVSSHLEIHQTTGAPIYVSRLLGAAYSHQPVDDGNQIKVGQTTLKILFTPGHSPDSISIVAYDKDRPVAVFTGDTLFIGDCGRPDLREHAGNIQVDRQKQARQMYHSLREKLLSLPDPVKVYPAHGAGTLCGKGLKDASHSTIGAEKLSNWSLQPMEEDEFVNRLLDSQPFIPAYFPFDVEINRKGAPPLQQSLARIPIHNTQPALQNNIPIIDVRPESEFKAGFLPNAINLMEDTRFETWLGTLIEPQQPFYLAASNMPQLHRVLYRIAKIGYEPQVVSAFVMKQGLLQMPDLDIRAFRQHPEQYTIVDVRDNNEVQERRIFSHALHIPLQELKQRLHEIPANKPVVVHCAGGFRSAAAASLLYPAFKDKTPVYDLSVAIKDF</sequence>
<dbReference type="PROSITE" id="PS50206">
    <property type="entry name" value="RHODANESE_3"/>
    <property type="match status" value="2"/>
</dbReference>
<evidence type="ECO:0000256" key="1">
    <source>
        <dbReference type="ARBA" id="ARBA00022723"/>
    </source>
</evidence>
<dbReference type="InterPro" id="IPR036866">
    <property type="entry name" value="RibonucZ/Hydroxyglut_hydro"/>
</dbReference>
<name>A0A1I7NGY3_9BACT</name>
<dbReference type="InterPro" id="IPR044528">
    <property type="entry name" value="POD-like_MBL-fold"/>
</dbReference>
<organism evidence="3 4">
    <name type="scientific">Thermoflavifilum thermophilum</name>
    <dbReference type="NCBI Taxonomy" id="1393122"/>
    <lineage>
        <taxon>Bacteria</taxon>
        <taxon>Pseudomonadati</taxon>
        <taxon>Bacteroidota</taxon>
        <taxon>Chitinophagia</taxon>
        <taxon>Chitinophagales</taxon>
        <taxon>Chitinophagaceae</taxon>
        <taxon>Thermoflavifilum</taxon>
    </lineage>
</organism>
<dbReference type="Gene3D" id="3.60.15.10">
    <property type="entry name" value="Ribonuclease Z/Hydroxyacylglutathione hydrolase-like"/>
    <property type="match status" value="1"/>
</dbReference>
<dbReference type="GO" id="GO:0050313">
    <property type="term" value="F:sulfur dioxygenase activity"/>
    <property type="evidence" value="ECO:0007669"/>
    <property type="project" value="InterPro"/>
</dbReference>
<dbReference type="Pfam" id="PF00753">
    <property type="entry name" value="Lactamase_B"/>
    <property type="match status" value="1"/>
</dbReference>
<feature type="domain" description="Rhodanese" evidence="2">
    <location>
        <begin position="264"/>
        <end position="303"/>
    </location>
</feature>
<dbReference type="InterPro" id="IPR001279">
    <property type="entry name" value="Metallo-B-lactamas"/>
</dbReference>
<dbReference type="InterPro" id="IPR051682">
    <property type="entry name" value="Mito_Persulfide_Diox"/>
</dbReference>
<reference evidence="4" key="1">
    <citation type="submission" date="2016-10" db="EMBL/GenBank/DDBJ databases">
        <authorList>
            <person name="Varghese N."/>
            <person name="Submissions S."/>
        </authorList>
    </citation>
    <scope>NUCLEOTIDE SEQUENCE [LARGE SCALE GENOMIC DNA]</scope>
    <source>
        <strain evidence="4">DSM 14807</strain>
    </source>
</reference>
<dbReference type="AlphaFoldDB" id="A0A1I7NGY3"/>
<dbReference type="FunFam" id="3.60.15.10:FF:000030">
    <property type="entry name" value="Metallo-beta-lactamase family protein"/>
    <property type="match status" value="1"/>
</dbReference>
<dbReference type="EMBL" id="FPCJ01000001">
    <property type="protein sequence ID" value="SFV33921.1"/>
    <property type="molecule type" value="Genomic_DNA"/>
</dbReference>
<evidence type="ECO:0000313" key="3">
    <source>
        <dbReference type="EMBL" id="SFV33921.1"/>
    </source>
</evidence>
<accession>A0A1I7NGY3</accession>
<dbReference type="GO" id="GO:0006749">
    <property type="term" value="P:glutathione metabolic process"/>
    <property type="evidence" value="ECO:0007669"/>
    <property type="project" value="InterPro"/>
</dbReference>
<dbReference type="PANTHER" id="PTHR43084:SF1">
    <property type="entry name" value="PERSULFIDE DIOXYGENASE ETHE1, MITOCHONDRIAL"/>
    <property type="match status" value="1"/>
</dbReference>
<dbReference type="Proteomes" id="UP000199537">
    <property type="component" value="Unassembled WGS sequence"/>
</dbReference>
<dbReference type="OrthoDB" id="9784009at2"/>
<evidence type="ECO:0000313" key="4">
    <source>
        <dbReference type="Proteomes" id="UP000199537"/>
    </source>
</evidence>
<evidence type="ECO:0000259" key="2">
    <source>
        <dbReference type="PROSITE" id="PS50206"/>
    </source>
</evidence>
<dbReference type="SMART" id="SM00849">
    <property type="entry name" value="Lactamase_B"/>
    <property type="match status" value="1"/>
</dbReference>
<feature type="domain" description="Rhodanese" evidence="2">
    <location>
        <begin position="360"/>
        <end position="422"/>
    </location>
</feature>
<proteinExistence type="predicted"/>
<keyword evidence="4" id="KW-1185">Reference proteome</keyword>
<dbReference type="RefSeq" id="WP_092460050.1">
    <property type="nucleotide sequence ID" value="NZ_FPCJ01000001.1"/>
</dbReference>
<dbReference type="Gene3D" id="3.40.250.10">
    <property type="entry name" value="Rhodanese-like domain"/>
    <property type="match status" value="2"/>
</dbReference>
<protein>
    <submittedName>
        <fullName evidence="3">Glyoxylase, beta-lactamase superfamily II</fullName>
    </submittedName>
</protein>
<dbReference type="PANTHER" id="PTHR43084">
    <property type="entry name" value="PERSULFIDE DIOXYGENASE ETHE1"/>
    <property type="match status" value="1"/>
</dbReference>
<dbReference type="InterPro" id="IPR036873">
    <property type="entry name" value="Rhodanese-like_dom_sf"/>
</dbReference>
<dbReference type="GO" id="GO:0046872">
    <property type="term" value="F:metal ion binding"/>
    <property type="evidence" value="ECO:0007669"/>
    <property type="project" value="UniProtKB-KW"/>
</dbReference>
<dbReference type="SUPFAM" id="SSF56281">
    <property type="entry name" value="Metallo-hydrolase/oxidoreductase"/>
    <property type="match status" value="1"/>
</dbReference>
<dbReference type="InterPro" id="IPR001763">
    <property type="entry name" value="Rhodanese-like_dom"/>
</dbReference>
<dbReference type="GO" id="GO:0070813">
    <property type="term" value="P:hydrogen sulfide metabolic process"/>
    <property type="evidence" value="ECO:0007669"/>
    <property type="project" value="TreeGrafter"/>
</dbReference>
<gene>
    <name evidence="3" type="ORF">SAMN05660895_1852</name>
</gene>
<dbReference type="STRING" id="1393122.SAMN05660895_1852"/>
<dbReference type="Pfam" id="PF00581">
    <property type="entry name" value="Rhodanese"/>
    <property type="match status" value="2"/>
</dbReference>
<dbReference type="CDD" id="cd07724">
    <property type="entry name" value="POD-like_MBL-fold"/>
    <property type="match status" value="1"/>
</dbReference>
<dbReference type="SUPFAM" id="SSF52821">
    <property type="entry name" value="Rhodanese/Cell cycle control phosphatase"/>
    <property type="match status" value="2"/>
</dbReference>